<dbReference type="AlphaFoldDB" id="A0A7Z0ECY5"/>
<evidence type="ECO:0000313" key="4">
    <source>
        <dbReference type="Proteomes" id="UP000537260"/>
    </source>
</evidence>
<evidence type="ECO:0000313" key="3">
    <source>
        <dbReference type="EMBL" id="NYJ19320.1"/>
    </source>
</evidence>
<name>A0A7Z0ECY5_9MICO</name>
<comment type="caution">
    <text evidence="3">The sequence shown here is derived from an EMBL/GenBank/DDBJ whole genome shotgun (WGS) entry which is preliminary data.</text>
</comment>
<dbReference type="SUPFAM" id="SSF55961">
    <property type="entry name" value="Bet v1-like"/>
    <property type="match status" value="1"/>
</dbReference>
<dbReference type="Pfam" id="PF08327">
    <property type="entry name" value="AHSA1"/>
    <property type="match status" value="1"/>
</dbReference>
<dbReference type="CDD" id="cd07814">
    <property type="entry name" value="SRPBCC_CalC_Aha1-like"/>
    <property type="match status" value="1"/>
</dbReference>
<dbReference type="InterPro" id="IPR013538">
    <property type="entry name" value="ASHA1/2-like_C"/>
</dbReference>
<sequence length="149" mass="16876">MTGLAPPDLTERPHNFTIERLMRAQPADLYDAWTQWFELWLAARGSVSMLPEVNAPFFFETQHAGIRHAHYGRFLELEHDRLIELTWVTTHTLGAETVVTVSLVPHGEGTLLRLRHAGFPTAQTASRQAEVWPGILEQLDARLSENAQP</sequence>
<organism evidence="3 4">
    <name type="scientific">Glaciibacter psychrotolerans</name>
    <dbReference type="NCBI Taxonomy" id="670054"/>
    <lineage>
        <taxon>Bacteria</taxon>
        <taxon>Bacillati</taxon>
        <taxon>Actinomycetota</taxon>
        <taxon>Actinomycetes</taxon>
        <taxon>Micrococcales</taxon>
        <taxon>Microbacteriaceae</taxon>
        <taxon>Glaciibacter</taxon>
    </lineage>
</organism>
<accession>A0A7Z0ECY5</accession>
<reference evidence="3 4" key="1">
    <citation type="submission" date="2020-07" db="EMBL/GenBank/DDBJ databases">
        <title>Sequencing the genomes of 1000 actinobacteria strains.</title>
        <authorList>
            <person name="Klenk H.-P."/>
        </authorList>
    </citation>
    <scope>NUCLEOTIDE SEQUENCE [LARGE SCALE GENOMIC DNA]</scope>
    <source>
        <strain evidence="3 4">LI1</strain>
    </source>
</reference>
<dbReference type="Proteomes" id="UP000537260">
    <property type="component" value="Unassembled WGS sequence"/>
</dbReference>
<gene>
    <name evidence="3" type="ORF">HNR05_001111</name>
</gene>
<evidence type="ECO:0000256" key="1">
    <source>
        <dbReference type="ARBA" id="ARBA00006817"/>
    </source>
</evidence>
<dbReference type="InterPro" id="IPR023393">
    <property type="entry name" value="START-like_dom_sf"/>
</dbReference>
<evidence type="ECO:0000259" key="2">
    <source>
        <dbReference type="Pfam" id="PF08327"/>
    </source>
</evidence>
<proteinExistence type="inferred from homology"/>
<dbReference type="EMBL" id="JACCFM010000001">
    <property type="protein sequence ID" value="NYJ19320.1"/>
    <property type="molecule type" value="Genomic_DNA"/>
</dbReference>
<comment type="similarity">
    <text evidence="1">Belongs to the AHA1 family.</text>
</comment>
<dbReference type="Gene3D" id="3.30.530.20">
    <property type="match status" value="1"/>
</dbReference>
<dbReference type="RefSeq" id="WP_343062474.1">
    <property type="nucleotide sequence ID" value="NZ_JACCFM010000001.1"/>
</dbReference>
<keyword evidence="4" id="KW-1185">Reference proteome</keyword>
<protein>
    <submittedName>
        <fullName evidence="3">Uncharacterized protein YndB with AHSA1/START domain</fullName>
    </submittedName>
</protein>
<feature type="domain" description="Activator of Hsp90 ATPase homologue 1/2-like C-terminal" evidence="2">
    <location>
        <begin position="24"/>
        <end position="143"/>
    </location>
</feature>